<organism evidence="3 4">
    <name type="scientific">Thermolongibacillus altinsuensis</name>
    <dbReference type="NCBI Taxonomy" id="575256"/>
    <lineage>
        <taxon>Bacteria</taxon>
        <taxon>Bacillati</taxon>
        <taxon>Bacillota</taxon>
        <taxon>Bacilli</taxon>
        <taxon>Bacillales</taxon>
        <taxon>Anoxybacillaceae</taxon>
        <taxon>Thermolongibacillus</taxon>
    </lineage>
</organism>
<evidence type="ECO:0000313" key="4">
    <source>
        <dbReference type="Proteomes" id="UP000295658"/>
    </source>
</evidence>
<gene>
    <name evidence="3" type="ORF">EDD69_11572</name>
</gene>
<dbReference type="PANTHER" id="PTHR37806:SF1">
    <property type="entry name" value="PEPTIDASE C39-LIKE DOMAIN-CONTAINING PROTEIN"/>
    <property type="match status" value="1"/>
</dbReference>
<dbReference type="InterPro" id="IPR039563">
    <property type="entry name" value="Peptidase_C39_single_dom"/>
</dbReference>
<reference evidence="3 4" key="1">
    <citation type="submission" date="2019-03" db="EMBL/GenBank/DDBJ databases">
        <title>Genomic Encyclopedia of Type Strains, Phase IV (KMG-IV): sequencing the most valuable type-strain genomes for metagenomic binning, comparative biology and taxonomic classification.</title>
        <authorList>
            <person name="Goeker M."/>
        </authorList>
    </citation>
    <scope>NUCLEOTIDE SEQUENCE [LARGE SCALE GENOMIC DNA]</scope>
    <source>
        <strain evidence="3 4">DSM 24979</strain>
    </source>
</reference>
<dbReference type="PIRSF" id="PIRSF032442">
    <property type="entry name" value="UCP032442"/>
    <property type="match status" value="1"/>
</dbReference>
<dbReference type="Pfam" id="PF13529">
    <property type="entry name" value="Peptidase_C39_2"/>
    <property type="match status" value="1"/>
</dbReference>
<dbReference type="OrthoDB" id="1164310at2"/>
<keyword evidence="1" id="KW-1133">Transmembrane helix</keyword>
<evidence type="ECO:0000313" key="3">
    <source>
        <dbReference type="EMBL" id="TCL46551.1"/>
    </source>
</evidence>
<evidence type="ECO:0000259" key="2">
    <source>
        <dbReference type="Pfam" id="PF13529"/>
    </source>
</evidence>
<evidence type="ECO:0000256" key="1">
    <source>
        <dbReference type="SAM" id="Phobius"/>
    </source>
</evidence>
<dbReference type="Proteomes" id="UP000295658">
    <property type="component" value="Unassembled WGS sequence"/>
</dbReference>
<keyword evidence="1" id="KW-0812">Transmembrane</keyword>
<dbReference type="EMBL" id="SLUL01000015">
    <property type="protein sequence ID" value="TCL46551.1"/>
    <property type="molecule type" value="Genomic_DNA"/>
</dbReference>
<sequence>MLIFTIFLAIAILAVSVSLFFRPKRSRLLLNIALFFTLLLLVKTQWQELKGDEQIVSPIKQSLLSEKTSPETFSDQSSVLLDVPIIRQLPELPRGCEVTSLAMLLQYAGVDVDKMTLAKQVKKDPTPYQKKNGQTYFGHPNVGFVGDMYSLKNPGLGVYHKPIRQLAEMYLPNRIVDLTGSDFEKLQQYLSNGSPVWVITNATYKKLPKSAFRQWQTPHGAIEITYYEHSVVVTGYNEQFVYFNDPLSGEKNKKAPKSEFIDAWVQMGRQAITIKPQ</sequence>
<dbReference type="InterPro" id="IPR039564">
    <property type="entry name" value="Peptidase_C39-like"/>
</dbReference>
<dbReference type="InterPro" id="IPR038765">
    <property type="entry name" value="Papain-like_cys_pep_sf"/>
</dbReference>
<protein>
    <submittedName>
        <fullName evidence="3">Uncharacterized protein YvpB</fullName>
    </submittedName>
</protein>
<dbReference type="SUPFAM" id="SSF54001">
    <property type="entry name" value="Cysteine proteinases"/>
    <property type="match status" value="1"/>
</dbReference>
<dbReference type="Gene3D" id="3.90.70.10">
    <property type="entry name" value="Cysteine proteinases"/>
    <property type="match status" value="1"/>
</dbReference>
<dbReference type="PANTHER" id="PTHR37806">
    <property type="entry name" value="LMO0724 PROTEIN"/>
    <property type="match status" value="1"/>
</dbReference>
<dbReference type="RefSeq" id="WP_132949279.1">
    <property type="nucleotide sequence ID" value="NZ_SLUL01000015.1"/>
</dbReference>
<dbReference type="AlphaFoldDB" id="A0A4R1QCE6"/>
<keyword evidence="1" id="KW-0472">Membrane</keyword>
<feature type="transmembrane region" description="Helical" evidence="1">
    <location>
        <begin position="28"/>
        <end position="46"/>
    </location>
</feature>
<name>A0A4R1QCE6_9BACL</name>
<dbReference type="CDD" id="cd02549">
    <property type="entry name" value="Peptidase_C39A"/>
    <property type="match status" value="1"/>
</dbReference>
<accession>A0A4R1QCE6</accession>
<keyword evidence="4" id="KW-1185">Reference proteome</keyword>
<comment type="caution">
    <text evidence="3">The sequence shown here is derived from an EMBL/GenBank/DDBJ whole genome shotgun (WGS) entry which is preliminary data.</text>
</comment>
<feature type="domain" description="Peptidase C39-like" evidence="2">
    <location>
        <begin position="81"/>
        <end position="246"/>
    </location>
</feature>
<dbReference type="InterPro" id="IPR016997">
    <property type="entry name" value="UCP032442"/>
</dbReference>
<proteinExistence type="predicted"/>